<name>A0A1F5R0X0_9BACT</name>
<dbReference type="Gene3D" id="3.40.50.1000">
    <property type="entry name" value="HAD superfamily/HAD-like"/>
    <property type="match status" value="1"/>
</dbReference>
<evidence type="ECO:0000313" key="1">
    <source>
        <dbReference type="EMBL" id="OGF08128.1"/>
    </source>
</evidence>
<dbReference type="AlphaFoldDB" id="A0A1F5R0X0"/>
<dbReference type="Proteomes" id="UP000177230">
    <property type="component" value="Unassembled WGS sequence"/>
</dbReference>
<comment type="caution">
    <text evidence="1">The sequence shown here is derived from an EMBL/GenBank/DDBJ whole genome shotgun (WGS) entry which is preliminary data.</text>
</comment>
<organism evidence="1 2">
    <name type="scientific">Candidatus Edwardsbacteria bacterium GWF2_54_11</name>
    <dbReference type="NCBI Taxonomy" id="1817851"/>
    <lineage>
        <taxon>Bacteria</taxon>
        <taxon>Candidatus Edwardsiibacteriota</taxon>
    </lineage>
</organism>
<sequence>MDNKTFCFDIDGIIMSLVPGNDYSLARPLPETVSLINRLYDRGHRIILFTARGYVTGIDWAETTRQQLESCGLRYHQLMFGKPAADYYIDDRMISLEQLKDQFGQ</sequence>
<protein>
    <recommendedName>
        <fullName evidence="3">Phosphoheptose isomerase</fullName>
    </recommendedName>
</protein>
<dbReference type="SUPFAM" id="SSF56784">
    <property type="entry name" value="HAD-like"/>
    <property type="match status" value="1"/>
</dbReference>
<gene>
    <name evidence="1" type="ORF">A2024_08080</name>
</gene>
<dbReference type="InterPro" id="IPR023214">
    <property type="entry name" value="HAD_sf"/>
</dbReference>
<reference evidence="1 2" key="1">
    <citation type="journal article" date="2016" name="Nat. Commun.">
        <title>Thousands of microbial genomes shed light on interconnected biogeochemical processes in an aquifer system.</title>
        <authorList>
            <person name="Anantharaman K."/>
            <person name="Brown C.T."/>
            <person name="Hug L.A."/>
            <person name="Sharon I."/>
            <person name="Castelle C.J."/>
            <person name="Probst A.J."/>
            <person name="Thomas B.C."/>
            <person name="Singh A."/>
            <person name="Wilkins M.J."/>
            <person name="Karaoz U."/>
            <person name="Brodie E.L."/>
            <person name="Williams K.H."/>
            <person name="Hubbard S.S."/>
            <person name="Banfield J.F."/>
        </authorList>
    </citation>
    <scope>NUCLEOTIDE SEQUENCE [LARGE SCALE GENOMIC DNA]</scope>
</reference>
<dbReference type="InterPro" id="IPR036412">
    <property type="entry name" value="HAD-like_sf"/>
</dbReference>
<dbReference type="EMBL" id="MFFM01000048">
    <property type="protein sequence ID" value="OGF08128.1"/>
    <property type="molecule type" value="Genomic_DNA"/>
</dbReference>
<proteinExistence type="predicted"/>
<evidence type="ECO:0008006" key="3">
    <source>
        <dbReference type="Google" id="ProtNLM"/>
    </source>
</evidence>
<accession>A0A1F5R0X0</accession>
<evidence type="ECO:0000313" key="2">
    <source>
        <dbReference type="Proteomes" id="UP000177230"/>
    </source>
</evidence>